<dbReference type="InterPro" id="IPR011333">
    <property type="entry name" value="SKP1/BTB/POZ_sf"/>
</dbReference>
<dbReference type="Pfam" id="PF00651">
    <property type="entry name" value="BTB"/>
    <property type="match status" value="2"/>
</dbReference>
<protein>
    <submittedName>
        <fullName evidence="4">E3 ubiquitin-protein ligase HERC</fullName>
    </submittedName>
</protein>
<dbReference type="Gene3D" id="3.30.710.10">
    <property type="entry name" value="Potassium Channel Kv1.1, Chain A"/>
    <property type="match status" value="2"/>
</dbReference>
<dbReference type="InterPro" id="IPR009091">
    <property type="entry name" value="RCC1/BLIP-II"/>
</dbReference>
<feature type="repeat" description="RCC1" evidence="2">
    <location>
        <begin position="172"/>
        <end position="223"/>
    </location>
</feature>
<dbReference type="InterPro" id="IPR051210">
    <property type="entry name" value="Ub_ligase/GEF_domain"/>
</dbReference>
<feature type="domain" description="BTB" evidence="3">
    <location>
        <begin position="360"/>
        <end position="425"/>
    </location>
</feature>
<dbReference type="PROSITE" id="PS50012">
    <property type="entry name" value="RCC1_3"/>
    <property type="match status" value="1"/>
</dbReference>
<gene>
    <name evidence="4" type="ORF">AKO1_001561</name>
</gene>
<feature type="domain" description="BTB" evidence="3">
    <location>
        <begin position="465"/>
        <end position="534"/>
    </location>
</feature>
<dbReference type="EMBL" id="JAOPGA020001252">
    <property type="protein sequence ID" value="KAL0486622.1"/>
    <property type="molecule type" value="Genomic_DNA"/>
</dbReference>
<dbReference type="Gene3D" id="2.130.10.30">
    <property type="entry name" value="Regulator of chromosome condensation 1/beta-lactamase-inhibitor protein II"/>
    <property type="match status" value="1"/>
</dbReference>
<dbReference type="SUPFAM" id="SSF54695">
    <property type="entry name" value="POZ domain"/>
    <property type="match status" value="2"/>
</dbReference>
<evidence type="ECO:0000313" key="5">
    <source>
        <dbReference type="Proteomes" id="UP001431209"/>
    </source>
</evidence>
<proteinExistence type="predicted"/>
<reference evidence="4 5" key="1">
    <citation type="submission" date="2024-03" db="EMBL/GenBank/DDBJ databases">
        <title>The Acrasis kona genome and developmental transcriptomes reveal deep origins of eukaryotic multicellular pathways.</title>
        <authorList>
            <person name="Sheikh S."/>
            <person name="Fu C.-J."/>
            <person name="Brown M.W."/>
            <person name="Baldauf S.L."/>
        </authorList>
    </citation>
    <scope>NUCLEOTIDE SEQUENCE [LARGE SCALE GENOMIC DNA]</scope>
    <source>
        <strain evidence="4 5">ATCC MYA-3509</strain>
    </source>
</reference>
<comment type="caution">
    <text evidence="4">The sequence shown here is derived from an EMBL/GenBank/DDBJ whole genome shotgun (WGS) entry which is preliminary data.</text>
</comment>
<evidence type="ECO:0000256" key="2">
    <source>
        <dbReference type="PROSITE-ProRule" id="PRU00235"/>
    </source>
</evidence>
<dbReference type="InterPro" id="IPR000408">
    <property type="entry name" value="Reg_chr_condens"/>
</dbReference>
<dbReference type="PROSITE" id="PS50097">
    <property type="entry name" value="BTB"/>
    <property type="match status" value="2"/>
</dbReference>
<keyword evidence="1" id="KW-0677">Repeat</keyword>
<evidence type="ECO:0000313" key="4">
    <source>
        <dbReference type="EMBL" id="KAL0486622.1"/>
    </source>
</evidence>
<dbReference type="CDD" id="cd18186">
    <property type="entry name" value="BTB_POZ_ZBTB_KLHL-like"/>
    <property type="match status" value="1"/>
</dbReference>
<dbReference type="InterPro" id="IPR000210">
    <property type="entry name" value="BTB/POZ_dom"/>
</dbReference>
<dbReference type="Proteomes" id="UP001431209">
    <property type="component" value="Unassembled WGS sequence"/>
</dbReference>
<dbReference type="SUPFAM" id="SSF50985">
    <property type="entry name" value="RCC1/BLIP-II"/>
    <property type="match status" value="1"/>
</dbReference>
<organism evidence="4 5">
    <name type="scientific">Acrasis kona</name>
    <dbReference type="NCBI Taxonomy" id="1008807"/>
    <lineage>
        <taxon>Eukaryota</taxon>
        <taxon>Discoba</taxon>
        <taxon>Heterolobosea</taxon>
        <taxon>Tetramitia</taxon>
        <taxon>Eutetramitia</taxon>
        <taxon>Acrasidae</taxon>
        <taxon>Acrasis</taxon>
    </lineage>
</organism>
<dbReference type="PANTHER" id="PTHR22870">
    <property type="entry name" value="REGULATOR OF CHROMOSOME CONDENSATION"/>
    <property type="match status" value="1"/>
</dbReference>
<sequence>MSKSNKKNAKQSHHGLNTYLNNREDSVFWRVDYQCSERFLELQYLKQIFMNRTGFEVTTVRNKAYRIAYGNPNCYYSVGDIEGAAYRKVVSDTRFKNSPVARINVDGSFAEFKNVRDVAASRYDIVIIDKDGCILTTKYPQMSFSKVEVKGNPVFDTISALRHHFAAVTENGELYTWGRNDEGQCGHPIYDYTIEEPRLVESLPEGVRFSICSSFFTCVVTESRNLYVFGGNGKDNHKGFVHKDRPQDKYLRIYQPRMLPLPHGAKVNQVVVGTRHILVLTNKNQLLLWHHYKLPGDAQPREQDDWSQLGTQGQIPLRIFSNDHNFGTYNISPQRLVKDQNELFNQAMNEMLTNKIKYPTDFTLIVKARHEQLYHVHKIVLLARREAFNQLFECNLDLREEDDSFEVCQDSFDVVETKIKVLYTGVPFDDPKYNQTITFQVLKQAYKDLNNLVSFTLDDAIKNHCDVALESEGKVIYCHKLILGGVQYFKSMFSGPFTESQTSIQQPIQIINYSYSAILAFVTFLYSRDVTKHVDASNCVEVLLCAHEYNIEEMEPAVISIIAANVDNESVESVLHVAERYNHSTLSLWCKLYIITHLDELIDLEEKTKKMINHYMCHL</sequence>
<evidence type="ECO:0000256" key="1">
    <source>
        <dbReference type="ARBA" id="ARBA00022737"/>
    </source>
</evidence>
<accession>A0AAW2ZDB8</accession>
<dbReference type="AlphaFoldDB" id="A0AAW2ZDB8"/>
<keyword evidence="5" id="KW-1185">Reference proteome</keyword>
<dbReference type="Pfam" id="PF00415">
    <property type="entry name" value="RCC1"/>
    <property type="match status" value="1"/>
</dbReference>
<dbReference type="PANTHER" id="PTHR22870:SF408">
    <property type="entry name" value="OS09G0560450 PROTEIN"/>
    <property type="match status" value="1"/>
</dbReference>
<name>A0AAW2ZDB8_9EUKA</name>
<evidence type="ECO:0000259" key="3">
    <source>
        <dbReference type="PROSITE" id="PS50097"/>
    </source>
</evidence>
<dbReference type="SMART" id="SM00225">
    <property type="entry name" value="BTB"/>
    <property type="match status" value="1"/>
</dbReference>